<dbReference type="Proteomes" id="UP001166191">
    <property type="component" value="Unassembled WGS sequence"/>
</dbReference>
<dbReference type="PANTHER" id="PTHR30614">
    <property type="entry name" value="MEMBRANE COMPONENT OF AMINO ACID ABC TRANSPORTER"/>
    <property type="match status" value="1"/>
</dbReference>
<keyword evidence="7 9" id="KW-1133">Transmembrane helix</keyword>
<feature type="transmembrane region" description="Helical" evidence="9">
    <location>
        <begin position="94"/>
        <end position="113"/>
    </location>
</feature>
<evidence type="ECO:0000256" key="4">
    <source>
        <dbReference type="ARBA" id="ARBA00022475"/>
    </source>
</evidence>
<dbReference type="InterPro" id="IPR043429">
    <property type="entry name" value="ArtM/GltK/GlnP/TcyL/YhdX-like"/>
</dbReference>
<organism evidence="11 12">
    <name type="scientific">Paracoccus marinaquae</name>
    <dbReference type="NCBI Taxonomy" id="2841926"/>
    <lineage>
        <taxon>Bacteria</taxon>
        <taxon>Pseudomonadati</taxon>
        <taxon>Pseudomonadota</taxon>
        <taxon>Alphaproteobacteria</taxon>
        <taxon>Rhodobacterales</taxon>
        <taxon>Paracoccaceae</taxon>
        <taxon>Paracoccus</taxon>
    </lineage>
</organism>
<evidence type="ECO:0000256" key="1">
    <source>
        <dbReference type="ARBA" id="ARBA00004429"/>
    </source>
</evidence>
<name>A0ABS6ANR9_9RHOB</name>
<accession>A0ABS6ANR9</accession>
<dbReference type="EMBL" id="JAHKNG010000023">
    <property type="protein sequence ID" value="MBU3031071.1"/>
    <property type="molecule type" value="Genomic_DNA"/>
</dbReference>
<evidence type="ECO:0000259" key="10">
    <source>
        <dbReference type="PROSITE" id="PS50928"/>
    </source>
</evidence>
<keyword evidence="3 9" id="KW-0813">Transport</keyword>
<dbReference type="CDD" id="cd06261">
    <property type="entry name" value="TM_PBP2"/>
    <property type="match status" value="1"/>
</dbReference>
<evidence type="ECO:0000256" key="9">
    <source>
        <dbReference type="RuleBase" id="RU363032"/>
    </source>
</evidence>
<dbReference type="PANTHER" id="PTHR30614:SF0">
    <property type="entry name" value="L-CYSTINE TRANSPORT SYSTEM PERMEASE PROTEIN TCYL"/>
    <property type="match status" value="1"/>
</dbReference>
<dbReference type="InterPro" id="IPR000515">
    <property type="entry name" value="MetI-like"/>
</dbReference>
<dbReference type="Pfam" id="PF00528">
    <property type="entry name" value="BPD_transp_1"/>
    <property type="match status" value="1"/>
</dbReference>
<comment type="subcellular location">
    <subcellularLocation>
        <location evidence="1">Cell inner membrane</location>
        <topology evidence="1">Multi-pass membrane protein</topology>
    </subcellularLocation>
    <subcellularLocation>
        <location evidence="9">Cell membrane</location>
        <topology evidence="9">Multi-pass membrane protein</topology>
    </subcellularLocation>
</comment>
<evidence type="ECO:0000256" key="3">
    <source>
        <dbReference type="ARBA" id="ARBA00022448"/>
    </source>
</evidence>
<gene>
    <name evidence="11" type="ORF">KNW02_13180</name>
</gene>
<dbReference type="NCBIfam" id="TIGR01726">
    <property type="entry name" value="HEQRo_perm_3TM"/>
    <property type="match status" value="1"/>
</dbReference>
<protein>
    <submittedName>
        <fullName evidence="11">Amino acid ABC transporter permease</fullName>
    </submittedName>
</protein>
<evidence type="ECO:0000256" key="8">
    <source>
        <dbReference type="ARBA" id="ARBA00023136"/>
    </source>
</evidence>
<keyword evidence="6" id="KW-0029">Amino-acid transport</keyword>
<keyword evidence="4" id="KW-1003">Cell membrane</keyword>
<comment type="caution">
    <text evidence="11">The sequence shown here is derived from an EMBL/GenBank/DDBJ whole genome shotgun (WGS) entry which is preliminary data.</text>
</comment>
<evidence type="ECO:0000313" key="11">
    <source>
        <dbReference type="EMBL" id="MBU3031071.1"/>
    </source>
</evidence>
<feature type="transmembrane region" description="Helical" evidence="9">
    <location>
        <begin position="125"/>
        <end position="150"/>
    </location>
</feature>
<keyword evidence="12" id="KW-1185">Reference proteome</keyword>
<reference evidence="11" key="1">
    <citation type="submission" date="2021-06" db="EMBL/GenBank/DDBJ databases">
        <title>Paracoccus bacterium XHP0099 sp. nov., isolated from the surface waters of the Yellow Sea.</title>
        <authorList>
            <person name="Xue H."/>
            <person name="Zhang D."/>
        </authorList>
    </citation>
    <scope>NUCLEOTIDE SEQUENCE</scope>
    <source>
        <strain evidence="11">XHP0099</strain>
    </source>
</reference>
<sequence length="297" mass="32913">MEQLTIAPLRHPWRNVAVAIVLVLVLALLYSVATNPEFQWPVVGRYLFDPLILRGVVMTLVLTAIIMVLACVGGTLVALMLISPSRLLSVPANLFVWFFRGMPALVQLIFWYNMALLFKQIGLFIPFYGMVFSIPTNDIITPFVAAVIALSLQESGYMAEIVRNGLKSVGRGQTEAALCLGMKPSLLMRRIVLPQSMRVIIPPTGNEMINLLKTTSLVSTIAVGDLLYSAQSIYARTFETIPLLLVASAWYLAIVSVTTVGQSYLEFHFSRDEAKAKPSLLNSIASQLFSFRRRSRS</sequence>
<keyword evidence="8 9" id="KW-0472">Membrane</keyword>
<dbReference type="PROSITE" id="PS50928">
    <property type="entry name" value="ABC_TM1"/>
    <property type="match status" value="1"/>
</dbReference>
<feature type="transmembrane region" description="Helical" evidence="9">
    <location>
        <begin position="243"/>
        <end position="265"/>
    </location>
</feature>
<evidence type="ECO:0000256" key="7">
    <source>
        <dbReference type="ARBA" id="ARBA00022989"/>
    </source>
</evidence>
<evidence type="ECO:0000313" key="12">
    <source>
        <dbReference type="Proteomes" id="UP001166191"/>
    </source>
</evidence>
<evidence type="ECO:0000256" key="5">
    <source>
        <dbReference type="ARBA" id="ARBA00022692"/>
    </source>
</evidence>
<keyword evidence="5 9" id="KW-0812">Transmembrane</keyword>
<feature type="domain" description="ABC transmembrane type-1" evidence="10">
    <location>
        <begin position="56"/>
        <end position="256"/>
    </location>
</feature>
<evidence type="ECO:0000256" key="6">
    <source>
        <dbReference type="ARBA" id="ARBA00022970"/>
    </source>
</evidence>
<evidence type="ECO:0000256" key="2">
    <source>
        <dbReference type="ARBA" id="ARBA00010072"/>
    </source>
</evidence>
<comment type="similarity">
    <text evidence="2">Belongs to the binding-protein-dependent transport system permease family. HisMQ subfamily.</text>
</comment>
<feature type="transmembrane region" description="Helical" evidence="9">
    <location>
        <begin position="52"/>
        <end position="82"/>
    </location>
</feature>
<feature type="transmembrane region" description="Helical" evidence="9">
    <location>
        <begin position="12"/>
        <end position="32"/>
    </location>
</feature>
<dbReference type="InterPro" id="IPR010065">
    <property type="entry name" value="AA_ABC_transptr_permease_3TM"/>
</dbReference>
<proteinExistence type="inferred from homology"/>